<feature type="compositionally biased region" description="Basic and acidic residues" evidence="1">
    <location>
        <begin position="14"/>
        <end position="26"/>
    </location>
</feature>
<feature type="compositionally biased region" description="Basic and acidic residues" evidence="1">
    <location>
        <begin position="287"/>
        <end position="300"/>
    </location>
</feature>
<evidence type="ECO:0000313" key="3">
    <source>
        <dbReference type="Proteomes" id="UP000243723"/>
    </source>
</evidence>
<name>A0A2P8AIU3_9PEZI</name>
<feature type="region of interest" description="Disordered" evidence="1">
    <location>
        <begin position="479"/>
        <end position="499"/>
    </location>
</feature>
<feature type="compositionally biased region" description="Polar residues" evidence="1">
    <location>
        <begin position="1"/>
        <end position="13"/>
    </location>
</feature>
<dbReference type="OrthoDB" id="3870679at2759"/>
<feature type="compositionally biased region" description="Basic residues" evidence="1">
    <location>
        <begin position="63"/>
        <end position="72"/>
    </location>
</feature>
<dbReference type="Proteomes" id="UP000243723">
    <property type="component" value="Unassembled WGS sequence"/>
</dbReference>
<feature type="compositionally biased region" description="Basic and acidic residues" evidence="1">
    <location>
        <begin position="644"/>
        <end position="660"/>
    </location>
</feature>
<feature type="compositionally biased region" description="Polar residues" evidence="1">
    <location>
        <begin position="394"/>
        <end position="405"/>
    </location>
</feature>
<accession>A0A2P8AIU3</accession>
<dbReference type="STRING" id="40998.A0A2P8AIU3"/>
<feature type="compositionally biased region" description="Low complexity" evidence="1">
    <location>
        <begin position="412"/>
        <end position="421"/>
    </location>
</feature>
<feature type="region of interest" description="Disordered" evidence="1">
    <location>
        <begin position="345"/>
        <end position="463"/>
    </location>
</feature>
<feature type="compositionally biased region" description="Polar residues" evidence="1">
    <location>
        <begin position="80"/>
        <end position="92"/>
    </location>
</feature>
<feature type="region of interest" description="Disordered" evidence="1">
    <location>
        <begin position="644"/>
        <end position="678"/>
    </location>
</feature>
<dbReference type="AlphaFoldDB" id="A0A2P8AIU3"/>
<proteinExistence type="predicted"/>
<dbReference type="EMBL" id="NHZQ01000003">
    <property type="protein sequence ID" value="PSK60354.1"/>
    <property type="molecule type" value="Genomic_DNA"/>
</dbReference>
<gene>
    <name evidence="2" type="ORF">B9Z65_504</name>
</gene>
<reference evidence="2 3" key="1">
    <citation type="submission" date="2017-05" db="EMBL/GenBank/DDBJ databases">
        <title>Draft genome sequence of Elsinoe australis.</title>
        <authorList>
            <person name="Cheng Q."/>
        </authorList>
    </citation>
    <scope>NUCLEOTIDE SEQUENCE [LARGE SCALE GENOMIC DNA]</scope>
    <source>
        <strain evidence="2 3">NL1</strain>
    </source>
</reference>
<protein>
    <submittedName>
        <fullName evidence="2">Uncharacterized protein</fullName>
    </submittedName>
</protein>
<sequence>MRVDSHTPSNQSKDSLRHHDAHDQNGSHDALYNHLRDEKSKRLSAHSTTSTVVEAIVYTSPQKPHRGLRHAGKNLALRGDTSNPSRRNFSDTTELHEHRLRHRKCPLPGRGFGLGHLNEVEEKPRSVSSPEVSRRIEPEEAAGIPDESPKFAVRTLSKPAKRLTPPDWPLRSTAIDSARDEKNDSDDEISVRSVKHNVSRRGQPVELTDDEDEEVSSRQSSVNPPRLGWRRDEGDDELASPPLKPPTSFGMLRPRTDSLDVTDNKLHPFRSHSGSEGGLPRASFDGSSRRGSLEPRMDHAHARHHSSAHTPLSEHSAWSDRTHTAEVNQARAVNIYPHHNDSLLIVQHPTSQPPPFQLPHDFPSPEEEAITPPRPTVPKFEAFLDTGTPPPRSDPTQNSPLTNPRTAPAPPAIHFIPATPASEPDRQLTDSPGLDGPFSMNSTAPLPSTGPKRRASLRDRARAQSSALVDALLSRGGSVRTNRARRRNTVHNDGEEEGRDRNLHPFWRPRGFWEGFDSEDEDGYEFEEEAGGRLPRGGDTSEVEEVKFPRRMSTRLPRFGGKGQGKVGARFAGLQIGKGRSSVPGQEGGTMAMGVRKRRSEVALRTLGATSRESLRRGHGSQGLRLGMGKGVALGPWRGLRDWSGRVRERREEKRREERRQRIRGSIGQRWLQDTSAR</sequence>
<evidence type="ECO:0000313" key="2">
    <source>
        <dbReference type="EMBL" id="PSK60354.1"/>
    </source>
</evidence>
<keyword evidence="3" id="KW-1185">Reference proteome</keyword>
<comment type="caution">
    <text evidence="2">The sequence shown here is derived from an EMBL/GenBank/DDBJ whole genome shotgun (WGS) entry which is preliminary data.</text>
</comment>
<evidence type="ECO:0000256" key="1">
    <source>
        <dbReference type="SAM" id="MobiDB-lite"/>
    </source>
</evidence>
<organism evidence="2 3">
    <name type="scientific">Elsinoe australis</name>
    <dbReference type="NCBI Taxonomy" id="40998"/>
    <lineage>
        <taxon>Eukaryota</taxon>
        <taxon>Fungi</taxon>
        <taxon>Dikarya</taxon>
        <taxon>Ascomycota</taxon>
        <taxon>Pezizomycotina</taxon>
        <taxon>Dothideomycetes</taxon>
        <taxon>Dothideomycetidae</taxon>
        <taxon>Myriangiales</taxon>
        <taxon>Elsinoaceae</taxon>
        <taxon>Elsinoe</taxon>
    </lineage>
</organism>
<feature type="compositionally biased region" description="Basic and acidic residues" evidence="1">
    <location>
        <begin position="490"/>
        <end position="499"/>
    </location>
</feature>
<feature type="compositionally biased region" description="Basic and acidic residues" evidence="1">
    <location>
        <begin position="254"/>
        <end position="266"/>
    </location>
</feature>
<feature type="region of interest" description="Disordered" evidence="1">
    <location>
        <begin position="1"/>
        <end position="49"/>
    </location>
</feature>
<feature type="region of interest" description="Disordered" evidence="1">
    <location>
        <begin position="63"/>
        <end position="322"/>
    </location>
</feature>